<dbReference type="AlphaFoldDB" id="A0A7V8VC08"/>
<sequence length="144" mass="16529">MNPQLTPELIQKADSFLDTDRQHQAAIRLGERMYDTFRSDKGGRVSSQIRNLQQIAVSATRFADIEDFVKNQMGRNAGAYKEWRQVGDEVLKQLEALRRAANDMTQDEGQRLLLRLHLARGWVRAVVGAYLYVKAQREMEPSHA</sequence>
<organism evidence="1 2">
    <name type="scientific">Thermogemmata fonticola</name>
    <dbReference type="NCBI Taxonomy" id="2755323"/>
    <lineage>
        <taxon>Bacteria</taxon>
        <taxon>Pseudomonadati</taxon>
        <taxon>Planctomycetota</taxon>
        <taxon>Planctomycetia</taxon>
        <taxon>Gemmatales</taxon>
        <taxon>Gemmataceae</taxon>
        <taxon>Thermogemmata</taxon>
    </lineage>
</organism>
<protein>
    <recommendedName>
        <fullName evidence="3">CRISPR type III-B/RAMP module-associated protein Cmr5</fullName>
    </recommendedName>
</protein>
<comment type="caution">
    <text evidence="1">The sequence shown here is derived from an EMBL/GenBank/DDBJ whole genome shotgun (WGS) entry which is preliminary data.</text>
</comment>
<evidence type="ECO:0000313" key="1">
    <source>
        <dbReference type="EMBL" id="MBA2224967.1"/>
    </source>
</evidence>
<name>A0A7V8VC08_9BACT</name>
<proteinExistence type="predicted"/>
<dbReference type="Proteomes" id="UP000542342">
    <property type="component" value="Unassembled WGS sequence"/>
</dbReference>
<keyword evidence="2" id="KW-1185">Reference proteome</keyword>
<evidence type="ECO:0008006" key="3">
    <source>
        <dbReference type="Google" id="ProtNLM"/>
    </source>
</evidence>
<evidence type="ECO:0000313" key="2">
    <source>
        <dbReference type="Proteomes" id="UP000542342"/>
    </source>
</evidence>
<accession>A0A7V8VC08</accession>
<dbReference type="RefSeq" id="WP_194536375.1">
    <property type="nucleotide sequence ID" value="NZ_JACEFB010000001.1"/>
</dbReference>
<dbReference type="EMBL" id="JACEFB010000001">
    <property type="protein sequence ID" value="MBA2224967.1"/>
    <property type="molecule type" value="Genomic_DNA"/>
</dbReference>
<gene>
    <name evidence="1" type="ORF">H0921_02195</name>
</gene>
<reference evidence="1 2" key="1">
    <citation type="submission" date="2020-07" db="EMBL/GenBank/DDBJ databases">
        <title>Thermogemmata thermophila gen. nov., sp. nov., a novel moderate thermophilic planctomycete from a Kamchatka hot spring.</title>
        <authorList>
            <person name="Elcheninov A.G."/>
            <person name="Podosokorskaya O.A."/>
            <person name="Kovaleva O.L."/>
            <person name="Novikov A."/>
            <person name="Bonch-Osmolovskaya E.A."/>
            <person name="Toshchakov S.V."/>
            <person name="Kublanov I.V."/>
        </authorList>
    </citation>
    <scope>NUCLEOTIDE SEQUENCE [LARGE SCALE GENOMIC DNA]</scope>
    <source>
        <strain evidence="1 2">2918</strain>
    </source>
</reference>